<accession>A0A3N4HFK6</accession>
<name>A0A3N4HFK6_ASCIM</name>
<sequence>MSPRLKKIAHRAQKLVKTADPVTRHVDNSRPRFSLLLHPYAPTLLFYEIGLTHFVRNQTTEVTREISKLVFKEDIICVHYLVNNSTSTTISRLSAEVANASSAHKYKYGHRRVVKVFECTMAKAQPKRNHEAGVRMTSLSKISRKVKQHLKKWDTAVQESRENLRYGTKFWRDFWTLSLFRHVQRSRVVTSRRRYPKFTHVLAKRILMESFNYASTSHPAMEDRRLLFPPGSTSNTFRFYEYTYFNTSRFVQGDDLYQLTRRTEYEFKREDVVK</sequence>
<keyword evidence="2" id="KW-1185">Reference proteome</keyword>
<gene>
    <name evidence="1" type="ORF">BJ508DRAFT_314293</name>
</gene>
<proteinExistence type="predicted"/>
<protein>
    <submittedName>
        <fullName evidence="1">Uncharacterized protein</fullName>
    </submittedName>
</protein>
<evidence type="ECO:0000313" key="2">
    <source>
        <dbReference type="Proteomes" id="UP000275078"/>
    </source>
</evidence>
<reference evidence="1 2" key="1">
    <citation type="journal article" date="2018" name="Nat. Ecol. Evol.">
        <title>Pezizomycetes genomes reveal the molecular basis of ectomycorrhizal truffle lifestyle.</title>
        <authorList>
            <person name="Murat C."/>
            <person name="Payen T."/>
            <person name="Noel B."/>
            <person name="Kuo A."/>
            <person name="Morin E."/>
            <person name="Chen J."/>
            <person name="Kohler A."/>
            <person name="Krizsan K."/>
            <person name="Balestrini R."/>
            <person name="Da Silva C."/>
            <person name="Montanini B."/>
            <person name="Hainaut M."/>
            <person name="Levati E."/>
            <person name="Barry K.W."/>
            <person name="Belfiori B."/>
            <person name="Cichocki N."/>
            <person name="Clum A."/>
            <person name="Dockter R.B."/>
            <person name="Fauchery L."/>
            <person name="Guy J."/>
            <person name="Iotti M."/>
            <person name="Le Tacon F."/>
            <person name="Lindquist E.A."/>
            <person name="Lipzen A."/>
            <person name="Malagnac F."/>
            <person name="Mello A."/>
            <person name="Molinier V."/>
            <person name="Miyauchi S."/>
            <person name="Poulain J."/>
            <person name="Riccioni C."/>
            <person name="Rubini A."/>
            <person name="Sitrit Y."/>
            <person name="Splivallo R."/>
            <person name="Traeger S."/>
            <person name="Wang M."/>
            <person name="Zifcakova L."/>
            <person name="Wipf D."/>
            <person name="Zambonelli A."/>
            <person name="Paolocci F."/>
            <person name="Nowrousian M."/>
            <person name="Ottonello S."/>
            <person name="Baldrian P."/>
            <person name="Spatafora J.W."/>
            <person name="Henrissat B."/>
            <person name="Nagy L.G."/>
            <person name="Aury J.M."/>
            <person name="Wincker P."/>
            <person name="Grigoriev I.V."/>
            <person name="Bonfante P."/>
            <person name="Martin F.M."/>
        </authorList>
    </citation>
    <scope>NUCLEOTIDE SEQUENCE [LARGE SCALE GENOMIC DNA]</scope>
    <source>
        <strain evidence="1 2">RN42</strain>
    </source>
</reference>
<dbReference type="AlphaFoldDB" id="A0A3N4HFK6"/>
<dbReference type="EMBL" id="ML119840">
    <property type="protein sequence ID" value="RPA72919.1"/>
    <property type="molecule type" value="Genomic_DNA"/>
</dbReference>
<dbReference type="Proteomes" id="UP000275078">
    <property type="component" value="Unassembled WGS sequence"/>
</dbReference>
<evidence type="ECO:0000313" key="1">
    <source>
        <dbReference type="EMBL" id="RPA72919.1"/>
    </source>
</evidence>
<organism evidence="1 2">
    <name type="scientific">Ascobolus immersus RN42</name>
    <dbReference type="NCBI Taxonomy" id="1160509"/>
    <lineage>
        <taxon>Eukaryota</taxon>
        <taxon>Fungi</taxon>
        <taxon>Dikarya</taxon>
        <taxon>Ascomycota</taxon>
        <taxon>Pezizomycotina</taxon>
        <taxon>Pezizomycetes</taxon>
        <taxon>Pezizales</taxon>
        <taxon>Ascobolaceae</taxon>
        <taxon>Ascobolus</taxon>
    </lineage>
</organism>